<organism evidence="2">
    <name type="scientific">marine sediment metagenome</name>
    <dbReference type="NCBI Taxonomy" id="412755"/>
    <lineage>
        <taxon>unclassified sequences</taxon>
        <taxon>metagenomes</taxon>
        <taxon>ecological metagenomes</taxon>
    </lineage>
</organism>
<dbReference type="PANTHER" id="PTHR43056:SF10">
    <property type="entry name" value="COCE_NOND FAMILY, PUTATIVE (AFU_ORTHOLOGUE AFUA_7G00600)-RELATED"/>
    <property type="match status" value="1"/>
</dbReference>
<reference evidence="2" key="1">
    <citation type="journal article" date="2014" name="Front. Microbiol.">
        <title>High frequency of phylogenetically diverse reductive dehalogenase-homologous genes in deep subseafloor sedimentary metagenomes.</title>
        <authorList>
            <person name="Kawai M."/>
            <person name="Futagami T."/>
            <person name="Toyoda A."/>
            <person name="Takaki Y."/>
            <person name="Nishi S."/>
            <person name="Hori S."/>
            <person name="Arai W."/>
            <person name="Tsubouchi T."/>
            <person name="Morono Y."/>
            <person name="Uchiyama I."/>
            <person name="Ito T."/>
            <person name="Fujiyama A."/>
            <person name="Inagaki F."/>
            <person name="Takami H."/>
        </authorList>
    </citation>
    <scope>NUCLEOTIDE SEQUENCE</scope>
    <source>
        <strain evidence="2">Expedition CK06-06</strain>
    </source>
</reference>
<dbReference type="NCBIfam" id="TIGR00976">
    <property type="entry name" value="CocE_NonD"/>
    <property type="match status" value="1"/>
</dbReference>
<feature type="domain" description="Xaa-Pro dipeptidyl-peptidase-like" evidence="1">
    <location>
        <begin position="27"/>
        <end position="244"/>
    </location>
</feature>
<gene>
    <name evidence="2" type="ORF">S06H3_49744</name>
</gene>
<feature type="non-terminal residue" evidence="2">
    <location>
        <position position="253"/>
    </location>
</feature>
<protein>
    <recommendedName>
        <fullName evidence="1">Xaa-Pro dipeptidyl-peptidase-like domain-containing protein</fullName>
    </recommendedName>
</protein>
<comment type="caution">
    <text evidence="2">The sequence shown here is derived from an EMBL/GenBank/DDBJ whole genome shotgun (WGS) entry which is preliminary data.</text>
</comment>
<dbReference type="Pfam" id="PF02129">
    <property type="entry name" value="Peptidase_S15"/>
    <property type="match status" value="1"/>
</dbReference>
<dbReference type="Gene3D" id="3.40.50.1820">
    <property type="entry name" value="alpha/beta hydrolase"/>
    <property type="match status" value="1"/>
</dbReference>
<dbReference type="InterPro" id="IPR029058">
    <property type="entry name" value="AB_hydrolase_fold"/>
</dbReference>
<dbReference type="AlphaFoldDB" id="X1N210"/>
<sequence>YGKGLAFQEGYKSPWEIMAKENPDVLAGSTNKYQNWEVVDPEKWVPDGYVCVRVDSRGAGRSPGYLCHNNTRENRDFHLCIEWVAAQSWCNGKVGLNGISYYASSQWRVAATQPPHLAAICVWEGWADNYRDANRHGGIVCTFRKNWQDMQVKTVQHGVGERGAKNHITGELVCGPETLSEEELEKNREDMWSEILSRPLDGLYYYERSGDLSRVTVPLLSTANWGGQGLHTRGNFEGYISAASKQKWLEVHG</sequence>
<proteinExistence type="predicted"/>
<evidence type="ECO:0000313" key="2">
    <source>
        <dbReference type="EMBL" id="GAI37608.1"/>
    </source>
</evidence>
<dbReference type="EMBL" id="BARV01031434">
    <property type="protein sequence ID" value="GAI37608.1"/>
    <property type="molecule type" value="Genomic_DNA"/>
</dbReference>
<feature type="non-terminal residue" evidence="2">
    <location>
        <position position="1"/>
    </location>
</feature>
<dbReference type="PANTHER" id="PTHR43056">
    <property type="entry name" value="PEPTIDASE S9 PROLYL OLIGOPEPTIDASE"/>
    <property type="match status" value="1"/>
</dbReference>
<dbReference type="InterPro" id="IPR005674">
    <property type="entry name" value="CocE/Ser_esterase"/>
</dbReference>
<evidence type="ECO:0000259" key="1">
    <source>
        <dbReference type="Pfam" id="PF02129"/>
    </source>
</evidence>
<accession>X1N210</accession>
<dbReference type="InterPro" id="IPR050585">
    <property type="entry name" value="Xaa-Pro_dipeptidyl-ppase/CocE"/>
</dbReference>
<dbReference type="Gene3D" id="1.10.3020.20">
    <property type="match status" value="1"/>
</dbReference>
<name>X1N210_9ZZZZ</name>
<dbReference type="SUPFAM" id="SSF53474">
    <property type="entry name" value="alpha/beta-Hydrolases"/>
    <property type="match status" value="1"/>
</dbReference>
<dbReference type="GO" id="GO:0016787">
    <property type="term" value="F:hydrolase activity"/>
    <property type="evidence" value="ECO:0007669"/>
    <property type="project" value="InterPro"/>
</dbReference>
<dbReference type="InterPro" id="IPR000383">
    <property type="entry name" value="Xaa-Pro-like_dom"/>
</dbReference>